<dbReference type="Pfam" id="PF00528">
    <property type="entry name" value="BPD_transp_1"/>
    <property type="match status" value="1"/>
</dbReference>
<organism evidence="10 11">
    <name type="scientific">Brenneria tiliae</name>
    <dbReference type="NCBI Taxonomy" id="2914984"/>
    <lineage>
        <taxon>Bacteria</taxon>
        <taxon>Pseudomonadati</taxon>
        <taxon>Pseudomonadota</taxon>
        <taxon>Gammaproteobacteria</taxon>
        <taxon>Enterobacterales</taxon>
        <taxon>Pectobacteriaceae</taxon>
        <taxon>Brenneria</taxon>
    </lineage>
</organism>
<dbReference type="Gene3D" id="1.10.3720.10">
    <property type="entry name" value="MetI-like"/>
    <property type="match status" value="1"/>
</dbReference>
<evidence type="ECO:0000256" key="3">
    <source>
        <dbReference type="ARBA" id="ARBA00022475"/>
    </source>
</evidence>
<dbReference type="PANTHER" id="PTHR43386">
    <property type="entry name" value="OLIGOPEPTIDE TRANSPORT SYSTEM PERMEASE PROTEIN APPC"/>
    <property type="match status" value="1"/>
</dbReference>
<sequence>MNEFTLPANAQPPLPVRRSLARDVLHKPGGLFGFITLMLFFFMALSASWLAPYGSDAQFVGMRLLPFNSAGHVLGTDELSRDLLSRVLYGAQVSLWVGVFCVGVGAVLGSLIGLFAAMAGRVVDTLLMRACDILLAYPGILFGIIVVAILGPGLVQIGIAVAFVNVPVFARLMRASVLRERELDYIKAARVQGCGLWRLMSRHILPNSLSGVIPQLATAAGHAVLFEASLSFIGLGIKPPTPSWGAMLSQSRDYMLAAPLYAIVPGGMLLLLVFALNQLGDAVQSAFNPTGEP</sequence>
<feature type="transmembrane region" description="Helical" evidence="8">
    <location>
        <begin position="254"/>
        <end position="276"/>
    </location>
</feature>
<evidence type="ECO:0000313" key="11">
    <source>
        <dbReference type="Proteomes" id="UP001203069"/>
    </source>
</evidence>
<reference evidence="10 11" key="1">
    <citation type="submission" date="2022-02" db="EMBL/GenBank/DDBJ databases">
        <title>Description of Brenneria tiliae sp. nov. isolated from symptomatic Tilia x moltkei and Tilia x europaea trees in the UK.</title>
        <authorList>
            <person name="Kile H."/>
        </authorList>
    </citation>
    <scope>NUCLEOTIDE SEQUENCE [LARGE SCALE GENOMIC DNA]</scope>
    <source>
        <strain evidence="10 11">MC1SB4.1</strain>
    </source>
</reference>
<comment type="similarity">
    <text evidence="8">Belongs to the binding-protein-dependent transport system permease family.</text>
</comment>
<keyword evidence="3" id="KW-1003">Cell membrane</keyword>
<dbReference type="Pfam" id="PF12911">
    <property type="entry name" value="OppC_N"/>
    <property type="match status" value="1"/>
</dbReference>
<dbReference type="InterPro" id="IPR035906">
    <property type="entry name" value="MetI-like_sf"/>
</dbReference>
<keyword evidence="6 8" id="KW-1133">Transmembrane helix</keyword>
<evidence type="ECO:0000256" key="1">
    <source>
        <dbReference type="ARBA" id="ARBA00004429"/>
    </source>
</evidence>
<evidence type="ECO:0000256" key="8">
    <source>
        <dbReference type="RuleBase" id="RU363032"/>
    </source>
</evidence>
<feature type="transmembrane region" description="Helical" evidence="8">
    <location>
        <begin position="93"/>
        <end position="118"/>
    </location>
</feature>
<evidence type="ECO:0000256" key="2">
    <source>
        <dbReference type="ARBA" id="ARBA00022448"/>
    </source>
</evidence>
<evidence type="ECO:0000256" key="5">
    <source>
        <dbReference type="ARBA" id="ARBA00022692"/>
    </source>
</evidence>
<evidence type="ECO:0000256" key="7">
    <source>
        <dbReference type="ARBA" id="ARBA00023136"/>
    </source>
</evidence>
<evidence type="ECO:0000256" key="6">
    <source>
        <dbReference type="ARBA" id="ARBA00022989"/>
    </source>
</evidence>
<accession>A0ABT0MVB1</accession>
<dbReference type="InterPro" id="IPR050366">
    <property type="entry name" value="BP-dependent_transpt_permease"/>
</dbReference>
<feature type="transmembrane region" description="Helical" evidence="8">
    <location>
        <begin position="31"/>
        <end position="51"/>
    </location>
</feature>
<keyword evidence="11" id="KW-1185">Reference proteome</keyword>
<dbReference type="EMBL" id="JAKPBZ010000112">
    <property type="protein sequence ID" value="MCL2893712.1"/>
    <property type="molecule type" value="Genomic_DNA"/>
</dbReference>
<dbReference type="RefSeq" id="WP_249245095.1">
    <property type="nucleotide sequence ID" value="NZ_JAKPBZ010000112.1"/>
</dbReference>
<keyword evidence="5 8" id="KW-0812">Transmembrane</keyword>
<evidence type="ECO:0000259" key="9">
    <source>
        <dbReference type="PROSITE" id="PS50928"/>
    </source>
</evidence>
<protein>
    <submittedName>
        <fullName evidence="10">ABC transporter permease</fullName>
    </submittedName>
</protein>
<name>A0ABT0MVB1_9GAMM</name>
<dbReference type="Proteomes" id="UP001203069">
    <property type="component" value="Unassembled WGS sequence"/>
</dbReference>
<dbReference type="PANTHER" id="PTHR43386:SF1">
    <property type="entry name" value="D,D-DIPEPTIDE TRANSPORT SYSTEM PERMEASE PROTEIN DDPC-RELATED"/>
    <property type="match status" value="1"/>
</dbReference>
<proteinExistence type="inferred from homology"/>
<dbReference type="CDD" id="cd06261">
    <property type="entry name" value="TM_PBP2"/>
    <property type="match status" value="1"/>
</dbReference>
<comment type="caution">
    <text evidence="10">The sequence shown here is derived from an EMBL/GenBank/DDBJ whole genome shotgun (WGS) entry which is preliminary data.</text>
</comment>
<dbReference type="InterPro" id="IPR025966">
    <property type="entry name" value="OppC_N"/>
</dbReference>
<gene>
    <name evidence="10" type="ORF">MFP26_13570</name>
</gene>
<evidence type="ECO:0000256" key="4">
    <source>
        <dbReference type="ARBA" id="ARBA00022519"/>
    </source>
</evidence>
<dbReference type="PROSITE" id="PS50928">
    <property type="entry name" value="ABC_TM1"/>
    <property type="match status" value="1"/>
</dbReference>
<evidence type="ECO:0000313" key="10">
    <source>
        <dbReference type="EMBL" id="MCL2893712.1"/>
    </source>
</evidence>
<keyword evidence="2 8" id="KW-0813">Transport</keyword>
<comment type="subcellular location">
    <subcellularLocation>
        <location evidence="1">Cell inner membrane</location>
        <topology evidence="1">Multi-pass membrane protein</topology>
    </subcellularLocation>
    <subcellularLocation>
        <location evidence="8">Cell membrane</location>
        <topology evidence="8">Multi-pass membrane protein</topology>
    </subcellularLocation>
</comment>
<dbReference type="InterPro" id="IPR000515">
    <property type="entry name" value="MetI-like"/>
</dbReference>
<feature type="domain" description="ABC transmembrane type-1" evidence="9">
    <location>
        <begin position="91"/>
        <end position="280"/>
    </location>
</feature>
<dbReference type="SUPFAM" id="SSF161098">
    <property type="entry name" value="MetI-like"/>
    <property type="match status" value="1"/>
</dbReference>
<feature type="transmembrane region" description="Helical" evidence="8">
    <location>
        <begin position="130"/>
        <end position="149"/>
    </location>
</feature>
<keyword evidence="7 8" id="KW-0472">Membrane</keyword>
<keyword evidence="4" id="KW-0997">Cell inner membrane</keyword>